<gene>
    <name evidence="2" type="ORF">B0T20DRAFT_84894</name>
</gene>
<proteinExistence type="predicted"/>
<feature type="compositionally biased region" description="Low complexity" evidence="1">
    <location>
        <begin position="19"/>
        <end position="31"/>
    </location>
</feature>
<dbReference type="AlphaFoldDB" id="A0AAE0P1L2"/>
<name>A0AAE0P1L2_SORBR</name>
<evidence type="ECO:0000256" key="1">
    <source>
        <dbReference type="SAM" id="MobiDB-lite"/>
    </source>
</evidence>
<evidence type="ECO:0000313" key="3">
    <source>
        <dbReference type="Proteomes" id="UP001281003"/>
    </source>
</evidence>
<reference evidence="2" key="1">
    <citation type="journal article" date="2023" name="Mol. Phylogenet. Evol.">
        <title>Genome-scale phylogeny and comparative genomics of the fungal order Sordariales.</title>
        <authorList>
            <person name="Hensen N."/>
            <person name="Bonometti L."/>
            <person name="Westerberg I."/>
            <person name="Brannstrom I.O."/>
            <person name="Guillou S."/>
            <person name="Cros-Aarteil S."/>
            <person name="Calhoun S."/>
            <person name="Haridas S."/>
            <person name="Kuo A."/>
            <person name="Mondo S."/>
            <person name="Pangilinan J."/>
            <person name="Riley R."/>
            <person name="LaButti K."/>
            <person name="Andreopoulos B."/>
            <person name="Lipzen A."/>
            <person name="Chen C."/>
            <person name="Yan M."/>
            <person name="Daum C."/>
            <person name="Ng V."/>
            <person name="Clum A."/>
            <person name="Steindorff A."/>
            <person name="Ohm R.A."/>
            <person name="Martin F."/>
            <person name="Silar P."/>
            <person name="Natvig D.O."/>
            <person name="Lalanne C."/>
            <person name="Gautier V."/>
            <person name="Ament-Velasquez S.L."/>
            <person name="Kruys A."/>
            <person name="Hutchinson M.I."/>
            <person name="Powell A.J."/>
            <person name="Barry K."/>
            <person name="Miller A.N."/>
            <person name="Grigoriev I.V."/>
            <person name="Debuchy R."/>
            <person name="Gladieux P."/>
            <person name="Hiltunen Thoren M."/>
            <person name="Johannesson H."/>
        </authorList>
    </citation>
    <scope>NUCLEOTIDE SEQUENCE</scope>
    <source>
        <strain evidence="2">FGSC 1904</strain>
    </source>
</reference>
<feature type="region of interest" description="Disordered" evidence="1">
    <location>
        <begin position="1"/>
        <end position="46"/>
    </location>
</feature>
<dbReference type="EMBL" id="JAUTDP010000013">
    <property type="protein sequence ID" value="KAK3391651.1"/>
    <property type="molecule type" value="Genomic_DNA"/>
</dbReference>
<comment type="caution">
    <text evidence="2">The sequence shown here is derived from an EMBL/GenBank/DDBJ whole genome shotgun (WGS) entry which is preliminary data.</text>
</comment>
<dbReference type="Proteomes" id="UP001281003">
    <property type="component" value="Unassembled WGS sequence"/>
</dbReference>
<organism evidence="2 3">
    <name type="scientific">Sordaria brevicollis</name>
    <dbReference type="NCBI Taxonomy" id="83679"/>
    <lineage>
        <taxon>Eukaryota</taxon>
        <taxon>Fungi</taxon>
        <taxon>Dikarya</taxon>
        <taxon>Ascomycota</taxon>
        <taxon>Pezizomycotina</taxon>
        <taxon>Sordariomycetes</taxon>
        <taxon>Sordariomycetidae</taxon>
        <taxon>Sordariales</taxon>
        <taxon>Sordariaceae</taxon>
        <taxon>Sordaria</taxon>
    </lineage>
</organism>
<protein>
    <submittedName>
        <fullName evidence="2">Uncharacterized protein</fullName>
    </submittedName>
</protein>
<reference evidence="2" key="2">
    <citation type="submission" date="2023-07" db="EMBL/GenBank/DDBJ databases">
        <authorList>
            <consortium name="Lawrence Berkeley National Laboratory"/>
            <person name="Haridas S."/>
            <person name="Hensen N."/>
            <person name="Bonometti L."/>
            <person name="Westerberg I."/>
            <person name="Brannstrom I.O."/>
            <person name="Guillou S."/>
            <person name="Cros-Aarteil S."/>
            <person name="Calhoun S."/>
            <person name="Kuo A."/>
            <person name="Mondo S."/>
            <person name="Pangilinan J."/>
            <person name="Riley R."/>
            <person name="LaButti K."/>
            <person name="Andreopoulos B."/>
            <person name="Lipzen A."/>
            <person name="Chen C."/>
            <person name="Yanf M."/>
            <person name="Daum C."/>
            <person name="Ng V."/>
            <person name="Clum A."/>
            <person name="Steindorff A."/>
            <person name="Ohm R."/>
            <person name="Martin F."/>
            <person name="Silar P."/>
            <person name="Natvig D."/>
            <person name="Lalanne C."/>
            <person name="Gautier V."/>
            <person name="Ament-velasquez S.L."/>
            <person name="Kruys A."/>
            <person name="Hutchinson M.I."/>
            <person name="Powell A.J."/>
            <person name="Barry K."/>
            <person name="Miller A.N."/>
            <person name="Grigoriev I.V."/>
            <person name="Debuchy R."/>
            <person name="Gladieux P."/>
            <person name="Thoren M.H."/>
            <person name="Johannesson H."/>
        </authorList>
    </citation>
    <scope>NUCLEOTIDE SEQUENCE</scope>
    <source>
        <strain evidence="2">FGSC 1904</strain>
    </source>
</reference>
<sequence>MPSRTLHPALGSRAKVKRASSPTSASSPANADNRVSKPSNRGRTDLSYTMKMERIDGCRVIRFPRPVNIHEDNGIPKEFTAHQVHMMRALLTKNGVDLSQFAIADDATDEEKRSMALTIAKTYNATLAEQKRKIIKQYKRAPRFTFDGLEWWCYPICKLKGFECGPGHELFYGCTSHDLVKYPMDDDERYECLSVARGALMCSHLGYTPEGQLQCVPWVIKTVCKSMQGILEEVTGYVYRYVRTPSEIYETKFLSLDAQYKVLHCLLIENNPIVREIKANKEHWEQLETLFMKVFKEFDQHELWRLATDDGGVWCDMFDFVCEWAEKEGIMPRLNEARKKIAEAVLTQQDGMAIWVKRLKGSS</sequence>
<keyword evidence="3" id="KW-1185">Reference proteome</keyword>
<evidence type="ECO:0000313" key="2">
    <source>
        <dbReference type="EMBL" id="KAK3391651.1"/>
    </source>
</evidence>
<accession>A0AAE0P1L2</accession>